<evidence type="ECO:0000256" key="1">
    <source>
        <dbReference type="ARBA" id="ARBA00022603"/>
    </source>
</evidence>
<evidence type="ECO:0000313" key="3">
    <source>
        <dbReference type="EMBL" id="RXJ56433.1"/>
    </source>
</evidence>
<proteinExistence type="predicted"/>
<dbReference type="PANTHER" id="PTHR12049">
    <property type="entry name" value="PROTEIN ARGININE METHYLTRANSFERASE NDUFAF7, MITOCHONDRIAL"/>
    <property type="match status" value="1"/>
</dbReference>
<organism evidence="3 4">
    <name type="scientific">Candidatus Marinarcus aquaticus</name>
    <dbReference type="NCBI Taxonomy" id="2044504"/>
    <lineage>
        <taxon>Bacteria</taxon>
        <taxon>Pseudomonadati</taxon>
        <taxon>Campylobacterota</taxon>
        <taxon>Epsilonproteobacteria</taxon>
        <taxon>Campylobacterales</taxon>
        <taxon>Arcobacteraceae</taxon>
        <taxon>Candidatus Marinarcus</taxon>
    </lineage>
</organism>
<evidence type="ECO:0000313" key="4">
    <source>
        <dbReference type="Proteomes" id="UP000290657"/>
    </source>
</evidence>
<comment type="caution">
    <text evidence="3">The sequence shown here is derived from an EMBL/GenBank/DDBJ whole genome shotgun (WGS) entry which is preliminary data.</text>
</comment>
<dbReference type="OrthoDB" id="9794208at2"/>
<keyword evidence="2" id="KW-0808">Transferase</keyword>
<dbReference type="GO" id="GO:0032259">
    <property type="term" value="P:methylation"/>
    <property type="evidence" value="ECO:0007669"/>
    <property type="project" value="UniProtKB-KW"/>
</dbReference>
<dbReference type="SUPFAM" id="SSF53335">
    <property type="entry name" value="S-adenosyl-L-methionine-dependent methyltransferases"/>
    <property type="match status" value="1"/>
</dbReference>
<dbReference type="EMBL" id="PDKN01000005">
    <property type="protein sequence ID" value="RXJ56433.1"/>
    <property type="molecule type" value="Genomic_DNA"/>
</dbReference>
<dbReference type="AlphaFoldDB" id="A0A4Q0XSH8"/>
<dbReference type="GO" id="GO:0035243">
    <property type="term" value="F:protein-arginine omega-N symmetric methyltransferase activity"/>
    <property type="evidence" value="ECO:0007669"/>
    <property type="project" value="TreeGrafter"/>
</dbReference>
<sequence>MNFSTYFNDWLYGKNGYYTKYRTIGKDGDFYTSVSTSKFFGGAIGKKVIQTIEEGFVSNNTTLVEVGAHHGYLLADMIEFIHTLKPELLSTMTFAIVERFKPLQEQQKAYFKEAFGDAIKLVHYNDISEVKLDSAIIVANEIFDAFSCELVYTTQEGELQQALVNEHSISFEPCEDASIQTICSKYGITKGEVALGFDSFAQNLAKNIQTFEFITFDYGEKYPRNDFSTRIYHKHQVHPIFEEGLDLKQLFGQSDITYDVNFMHLIDSFKSAGIKNVSYQTQLKALVEFGIIELLEMVKIYSGENIYLREVQKVKTLLEPTGMGDRFKVAVFRKEA</sequence>
<dbReference type="InterPro" id="IPR003788">
    <property type="entry name" value="NDUFAF7"/>
</dbReference>
<dbReference type="Pfam" id="PF02636">
    <property type="entry name" value="Methyltransf_28"/>
    <property type="match status" value="1"/>
</dbReference>
<gene>
    <name evidence="3" type="ORF">CRV04_08430</name>
</gene>
<reference evidence="3 4" key="1">
    <citation type="submission" date="2017-10" db="EMBL/GenBank/DDBJ databases">
        <title>Genomics of the genus Arcobacter.</title>
        <authorList>
            <person name="Perez-Cataluna A."/>
            <person name="Figueras M.J."/>
        </authorList>
    </citation>
    <scope>NUCLEOTIDE SEQUENCE [LARGE SCALE GENOMIC DNA]</scope>
    <source>
        <strain evidence="3 4">CECT 8987</strain>
    </source>
</reference>
<evidence type="ECO:0000256" key="2">
    <source>
        <dbReference type="ARBA" id="ARBA00022679"/>
    </source>
</evidence>
<keyword evidence="1" id="KW-0489">Methyltransferase</keyword>
<dbReference type="RefSeq" id="WP_128996407.1">
    <property type="nucleotide sequence ID" value="NZ_PDKN01000005.1"/>
</dbReference>
<dbReference type="PANTHER" id="PTHR12049:SF7">
    <property type="entry name" value="PROTEIN ARGININE METHYLTRANSFERASE NDUFAF7, MITOCHONDRIAL"/>
    <property type="match status" value="1"/>
</dbReference>
<dbReference type="Proteomes" id="UP000290657">
    <property type="component" value="Unassembled WGS sequence"/>
</dbReference>
<dbReference type="InterPro" id="IPR038375">
    <property type="entry name" value="NDUFAF7_sf"/>
</dbReference>
<keyword evidence="4" id="KW-1185">Reference proteome</keyword>
<protein>
    <recommendedName>
        <fullName evidence="5">SAM-dependent methyltransferase</fullName>
    </recommendedName>
</protein>
<accession>A0A4Q0XSH8</accession>
<evidence type="ECO:0008006" key="5">
    <source>
        <dbReference type="Google" id="ProtNLM"/>
    </source>
</evidence>
<dbReference type="InterPro" id="IPR029063">
    <property type="entry name" value="SAM-dependent_MTases_sf"/>
</dbReference>
<dbReference type="Gene3D" id="3.40.50.12710">
    <property type="match status" value="1"/>
</dbReference>
<name>A0A4Q0XSH8_9BACT</name>